<dbReference type="GeneID" id="105444682"/>
<feature type="region of interest" description="Disordered" evidence="5">
    <location>
        <begin position="486"/>
        <end position="796"/>
    </location>
</feature>
<dbReference type="RefSeq" id="XP_011677540.2">
    <property type="nucleotide sequence ID" value="XM_011679238.2"/>
</dbReference>
<dbReference type="Pfam" id="PF00335">
    <property type="entry name" value="Tetraspanin"/>
    <property type="match status" value="1"/>
</dbReference>
<keyword evidence="4 6" id="KW-0472">Membrane</keyword>
<feature type="transmembrane region" description="Helical" evidence="6">
    <location>
        <begin position="15"/>
        <end position="40"/>
    </location>
</feature>
<dbReference type="InterPro" id="IPR008952">
    <property type="entry name" value="Tetraspanin_EC2_sf"/>
</dbReference>
<proteinExistence type="predicted"/>
<feature type="region of interest" description="Disordered" evidence="5">
    <location>
        <begin position="289"/>
        <end position="318"/>
    </location>
</feature>
<dbReference type="CDD" id="cd03162">
    <property type="entry name" value="peripherin_like_LEL"/>
    <property type="match status" value="1"/>
</dbReference>
<dbReference type="GO" id="GO:0016020">
    <property type="term" value="C:membrane"/>
    <property type="evidence" value="ECO:0007669"/>
    <property type="project" value="UniProtKB-SubCell"/>
</dbReference>
<dbReference type="PANTHER" id="PTHR19282">
    <property type="entry name" value="TETRASPANIN"/>
    <property type="match status" value="1"/>
</dbReference>
<evidence type="ECO:0000256" key="2">
    <source>
        <dbReference type="ARBA" id="ARBA00022692"/>
    </source>
</evidence>
<feature type="compositionally biased region" description="Low complexity" evidence="5">
    <location>
        <begin position="673"/>
        <end position="683"/>
    </location>
</feature>
<feature type="compositionally biased region" description="Basic residues" evidence="5">
    <location>
        <begin position="684"/>
        <end position="732"/>
    </location>
</feature>
<evidence type="ECO:0000256" key="4">
    <source>
        <dbReference type="ARBA" id="ARBA00023136"/>
    </source>
</evidence>
<dbReference type="InParanoid" id="A0A7M7LWD4"/>
<dbReference type="GO" id="GO:0007601">
    <property type="term" value="P:visual perception"/>
    <property type="evidence" value="ECO:0007669"/>
    <property type="project" value="InterPro"/>
</dbReference>
<feature type="region of interest" description="Disordered" evidence="5">
    <location>
        <begin position="370"/>
        <end position="389"/>
    </location>
</feature>
<keyword evidence="8" id="KW-1185">Reference proteome</keyword>
<dbReference type="EnsemblMetazoa" id="XM_011679238">
    <property type="protein sequence ID" value="XP_011677540"/>
    <property type="gene ID" value="LOC105444682"/>
</dbReference>
<name>A0A7M7LWD4_STRPU</name>
<organism evidence="7 8">
    <name type="scientific">Strongylocentrotus purpuratus</name>
    <name type="common">Purple sea urchin</name>
    <dbReference type="NCBI Taxonomy" id="7668"/>
    <lineage>
        <taxon>Eukaryota</taxon>
        <taxon>Metazoa</taxon>
        <taxon>Echinodermata</taxon>
        <taxon>Eleutherozoa</taxon>
        <taxon>Echinozoa</taxon>
        <taxon>Echinoidea</taxon>
        <taxon>Euechinoidea</taxon>
        <taxon>Echinacea</taxon>
        <taxon>Camarodonta</taxon>
        <taxon>Echinidea</taxon>
        <taxon>Strongylocentrotidae</taxon>
        <taxon>Strongylocentrotus</taxon>
    </lineage>
</organism>
<feature type="transmembrane region" description="Helical" evidence="6">
    <location>
        <begin position="96"/>
        <end position="120"/>
    </location>
</feature>
<keyword evidence="2 6" id="KW-0812">Transmembrane</keyword>
<dbReference type="InterPro" id="IPR000830">
    <property type="entry name" value="Peripherin/rom-1"/>
</dbReference>
<dbReference type="Gene3D" id="1.10.1450.10">
    <property type="entry name" value="Tetraspanin"/>
    <property type="match status" value="1"/>
</dbReference>
<reference evidence="7" key="2">
    <citation type="submission" date="2021-01" db="UniProtKB">
        <authorList>
            <consortium name="EnsemblMetazoa"/>
        </authorList>
    </citation>
    <scope>IDENTIFICATION</scope>
</reference>
<feature type="compositionally biased region" description="Low complexity" evidence="5">
    <location>
        <begin position="760"/>
        <end position="775"/>
    </location>
</feature>
<feature type="compositionally biased region" description="Pro residues" evidence="5">
    <location>
        <begin position="553"/>
        <end position="562"/>
    </location>
</feature>
<evidence type="ECO:0000256" key="5">
    <source>
        <dbReference type="SAM" id="MobiDB-lite"/>
    </source>
</evidence>
<evidence type="ECO:0000256" key="6">
    <source>
        <dbReference type="SAM" id="Phobius"/>
    </source>
</evidence>
<keyword evidence="3 6" id="KW-1133">Transmembrane helix</keyword>
<accession>A0A7M7LWD4</accession>
<evidence type="ECO:0000256" key="1">
    <source>
        <dbReference type="ARBA" id="ARBA00004141"/>
    </source>
</evidence>
<dbReference type="InterPro" id="IPR018499">
    <property type="entry name" value="Tetraspanin/Peripherin"/>
</dbReference>
<comment type="subcellular location">
    <subcellularLocation>
        <location evidence="1">Membrane</location>
        <topology evidence="1">Multi-pass membrane protein</topology>
    </subcellularLocation>
</comment>
<reference evidence="8" key="1">
    <citation type="submission" date="2015-02" db="EMBL/GenBank/DDBJ databases">
        <title>Genome sequencing for Strongylocentrotus purpuratus.</title>
        <authorList>
            <person name="Murali S."/>
            <person name="Liu Y."/>
            <person name="Vee V."/>
            <person name="English A."/>
            <person name="Wang M."/>
            <person name="Skinner E."/>
            <person name="Han Y."/>
            <person name="Muzny D.M."/>
            <person name="Worley K.C."/>
            <person name="Gibbs R.A."/>
        </authorList>
    </citation>
    <scope>NUCLEOTIDE SEQUENCE</scope>
</reference>
<dbReference type="PRINTS" id="PR00218">
    <property type="entry name" value="PERIPHERNRDS"/>
</dbReference>
<evidence type="ECO:0000313" key="8">
    <source>
        <dbReference type="Proteomes" id="UP000007110"/>
    </source>
</evidence>
<feature type="compositionally biased region" description="Low complexity" evidence="5">
    <location>
        <begin position="613"/>
        <end position="632"/>
    </location>
</feature>
<dbReference type="PANTHER" id="PTHR19282:SF549">
    <property type="entry name" value="TETRASPANIN"/>
    <property type="match status" value="1"/>
</dbReference>
<dbReference type="AlphaFoldDB" id="A0A7M7LWD4"/>
<dbReference type="InterPro" id="IPR042026">
    <property type="entry name" value="Peripherin_LEL"/>
</dbReference>
<feature type="compositionally biased region" description="Basic residues" evidence="5">
    <location>
        <begin position="649"/>
        <end position="672"/>
    </location>
</feature>
<feature type="compositionally biased region" description="Low complexity" evidence="5">
    <location>
        <begin position="584"/>
        <end position="604"/>
    </location>
</feature>
<dbReference type="SUPFAM" id="SSF48652">
    <property type="entry name" value="Tetraspanin"/>
    <property type="match status" value="1"/>
</dbReference>
<feature type="transmembrane region" description="Helical" evidence="6">
    <location>
        <begin position="61"/>
        <end position="84"/>
    </location>
</feature>
<feature type="compositionally biased region" description="Pro residues" evidence="5">
    <location>
        <begin position="488"/>
        <end position="542"/>
    </location>
</feature>
<protein>
    <submittedName>
        <fullName evidence="7">Uncharacterized protein</fullName>
    </submittedName>
</protein>
<dbReference type="KEGG" id="spu:105444682"/>
<evidence type="ECO:0000313" key="7">
    <source>
        <dbReference type="EnsemblMetazoa" id="XP_011677540"/>
    </source>
</evidence>
<dbReference type="OMA" id="EPIYENW"/>
<dbReference type="OrthoDB" id="9836210at2759"/>
<evidence type="ECO:0000256" key="3">
    <source>
        <dbReference type="ARBA" id="ARBA00022989"/>
    </source>
</evidence>
<sequence>MVLAVGLTEGGRQTIAILLVILHVISVFVGAGLGTVGFFLRYSLQSKVSLVDGYDGNVLPIVLMVVGSLTAVVNLVGSKVAFVVTNPVNRKRLRTLLVVNLVLLLVVLLALLTAGSMCFAHRHHLSRSFHHGLIKAMGKYQEDYKLKYDIDMLQIQNECCGNNGYEDWLDVQWINNNFLDLSNNKIQSKMTTGKYLTDDVPFSCCRPTSPRPCIHHQVQDNDIHYNYDYRTDLTLHTIGCKKKLMEYFGSQFTKLGAAAFGLLGVQVIALLLARYLQTSIVGAIAEGDPEASAPGSLCPGGDGPSPSKGDRDGGTKLKIGGGMVGDVPFGKGRSGPSGSMDDFEDHDLDAEEGYDTLLDDSTFDEDFDEPVNANTSIPTKGYNPYENDDRYGSELVYKDVKQYESESPYEEPIRHEEEPLYENIPAYPPASMEDLYETIPAYAPPAIEDLYENIAAYAAPVMENLYENIPAYAHGIMEDLYQEATDAPLPPMLPSGPPPQKPKGAPPPQKPKGAPPPQKPKGAPPPRPTTSPPKKPGGPPPSKTSTPKKKPPPRPSQPPSRPSPGGKAKSGKNGPPRPDKPPSKKSGGSQPKTSTPKKSAPKQSPKADKKNAKSSPKRSGSASPSKSGGVKKTSAKTKSAKPASTTKSPKSKTSSKSKSAKRSPSKSPKRSPTKSPKSTPKTKSAPKWKKGPPPKGGKVKSRGGKGGAKRGGAKRGGAKRGGAKKPKKRSKNRNNNIIGLSESERESSNSSSLDNEETDSSSLSSSLDSSSLDLEAGSISGESEEWDVSSDTPLLR</sequence>
<dbReference type="Proteomes" id="UP000007110">
    <property type="component" value="Unassembled WGS sequence"/>
</dbReference>
<feature type="compositionally biased region" description="Low complexity" evidence="5">
    <location>
        <begin position="563"/>
        <end position="574"/>
    </location>
</feature>